<evidence type="ECO:0000259" key="4">
    <source>
        <dbReference type="PROSITE" id="PS50003"/>
    </source>
</evidence>
<feature type="region of interest" description="Disordered" evidence="3">
    <location>
        <begin position="725"/>
        <end position="821"/>
    </location>
</feature>
<keyword evidence="2" id="KW-0344">Guanine-nucleotide releasing factor</keyword>
<dbReference type="Pfam" id="PF00621">
    <property type="entry name" value="RhoGEF"/>
    <property type="match status" value="1"/>
</dbReference>
<feature type="compositionally biased region" description="Basic and acidic residues" evidence="3">
    <location>
        <begin position="648"/>
        <end position="660"/>
    </location>
</feature>
<dbReference type="SUPFAM" id="SSF50729">
    <property type="entry name" value="PH domain-like"/>
    <property type="match status" value="1"/>
</dbReference>
<feature type="region of interest" description="Disordered" evidence="3">
    <location>
        <begin position="1"/>
        <end position="23"/>
    </location>
</feature>
<feature type="compositionally biased region" description="Polar residues" evidence="3">
    <location>
        <begin position="627"/>
        <end position="647"/>
    </location>
</feature>
<feature type="compositionally biased region" description="Polar residues" evidence="3">
    <location>
        <begin position="861"/>
        <end position="871"/>
    </location>
</feature>
<dbReference type="InterPro" id="IPR035899">
    <property type="entry name" value="DBL_dom_sf"/>
</dbReference>
<feature type="compositionally biased region" description="Low complexity" evidence="3">
    <location>
        <begin position="1314"/>
        <end position="1329"/>
    </location>
</feature>
<reference evidence="6 7" key="1">
    <citation type="submission" date="2019-07" db="EMBL/GenBank/DDBJ databases">
        <title>Chromosome genome assembly for large yellow croaker.</title>
        <authorList>
            <person name="Xiao S."/>
        </authorList>
    </citation>
    <scope>NUCLEOTIDE SEQUENCE [LARGE SCALE GENOMIC DNA]</scope>
    <source>
        <strain evidence="6">JMULYC20181020</strain>
        <tissue evidence="6">Muscle</tissue>
    </source>
</reference>
<dbReference type="CDD" id="cd13243">
    <property type="entry name" value="PH_PLEKHG1_G2_G3"/>
    <property type="match status" value="1"/>
</dbReference>
<protein>
    <submittedName>
        <fullName evidence="6">Pleckstrin-like proteiny domain-containing family G member 1</fullName>
    </submittedName>
</protein>
<keyword evidence="1" id="KW-0597">Phosphoprotein</keyword>
<feature type="region of interest" description="Disordered" evidence="3">
    <location>
        <begin position="496"/>
        <end position="530"/>
    </location>
</feature>
<feature type="compositionally biased region" description="Polar residues" evidence="3">
    <location>
        <begin position="798"/>
        <end position="809"/>
    </location>
</feature>
<dbReference type="PROSITE" id="PS50010">
    <property type="entry name" value="DH_2"/>
    <property type="match status" value="1"/>
</dbReference>
<dbReference type="InterPro" id="IPR000219">
    <property type="entry name" value="DH_dom"/>
</dbReference>
<dbReference type="SMART" id="SM00325">
    <property type="entry name" value="RhoGEF"/>
    <property type="match status" value="1"/>
</dbReference>
<evidence type="ECO:0000256" key="1">
    <source>
        <dbReference type="ARBA" id="ARBA00022553"/>
    </source>
</evidence>
<gene>
    <name evidence="6" type="ORF">D5F01_LYC14739</name>
</gene>
<dbReference type="PANTHER" id="PTHR45924:SF1">
    <property type="entry name" value="PLECKSTRIN HOMOLOGY DOMAIN-CONTAINING FAMILY G MEMBER 1"/>
    <property type="match status" value="1"/>
</dbReference>
<dbReference type="Pfam" id="PF22697">
    <property type="entry name" value="SOS1_NGEF_PH"/>
    <property type="match status" value="1"/>
</dbReference>
<comment type="caution">
    <text evidence="6">The sequence shown here is derived from an EMBL/GenBank/DDBJ whole genome shotgun (WGS) entry which is preliminary data.</text>
</comment>
<feature type="compositionally biased region" description="Basic residues" evidence="3">
    <location>
        <begin position="612"/>
        <end position="625"/>
    </location>
</feature>
<dbReference type="InterPro" id="IPR001331">
    <property type="entry name" value="GDS_CDC24_CS"/>
</dbReference>
<sequence length="1490" mass="166203">MPTDDYNYLPDALPPLPEVPDSGSVLSSVDIPARCLRNPAFRHASSRYCSALSMDSSPDSAERPISYSSTSSSASSRDSHCSLGSRSTLVTAPHCNPVTSDRDSGAIRLELVPARQLGCREEDDRNDGGMDTGKGQGRQGSAQTLTEHSVPEMGPNAGERTGQVQGPRTYVDRVVQEILDTERTYVQDLRSIVEDYLECISNQSRLALSSEDKGSLFGNIQDIYHFNRDLLHDLEKCNADPVAIAECFVSKSEEFHIYTQYCTNYPRSVAVLTECMRNKALAKFFRERQESLRHSLPLGSYLLKPVQRILKYHLLLHEIANHMEKDTETYEVVQEAIDTMQRVAWHINDMKRKHEHAVRLQEIQSLLTNWKGPDLIGYGELVLEGTFRLQRAKNERTLFLFDKLLLITKKREETYTYKAHILCCNLMLVEVIPKEPLSFSVFHYKNPKLQHTVQAKSQQDKRMWILHLKRLILENHPAKIPAKAKQAILEMDAMHHPGFHYSPDGDKKDSSQTKEGPTPRRGRRKEPLSKLLKNAKQNAANADGEKRTSLGATLLSPVSQLALGTIGRSRSLINQSQESLDPGDHYDHSDREEEPHQQDADDEDDSGLGGGKRLRVPGKSSRKRLNPQASVDSIEQWKTFNMSSSDLQRARESLVREGSHHPPLLRTPHVMEEPPESPIPSVIVTESDHSVRNIWADHRARRAMFPTRQRTMQPDDEDEDIYQMFVPTEPSGPEPEVPTERSEATSSPKTARPCSWHVEQVPTVQVDPPPSGGRVLRRASSAGEKATEARQSPDDDQSGNSNLDTIHTESSSNDISGSSSAEQLTLDDIENVYDNISYEDLKSMGLVRRDPEEIQSRKETSTNVQGTQSQAARVLSAPEVPVITEPMIEPDSSSESNRSSTQEGRSFGTCDLKIVEENIYDTICFREPPSTENKAINEASKLQQERDSLLASEQDLTESLRGFISEESLHFGEDEGPEASHHVPCSSEPDYSSSSASETFSQRSQKGDKMSEQSSTSLNLKVKASLQKKTIALLLHHVPLPVAPEPLPGTVKNIRKRLARLSSGSFRLEDDDLVELPQRSTSPRDNPLKDLHNLFPGELAGLDSPLASSSLLLGESVDFPLDLMDKSKSRVFLMARQYSQKIKKANQLLRMRSMDPGDACSRTRAEKKQKDLAAILEEKKQGGAAIGARIAEYSQLYDQVMFKDPPGTAGQATPHHSHPGLPYSPSMPETSLEEDWLHSTYSNGELASFVSSPGEVEDARASSTPHRRLTSSCSIPSLQTFPPSPSSPPSQRWSMTAPSEKEEHVYSSIKRHPSFNSPSLPSSKSSPSSHYRLHGPMLGRAGRQSSLPERSTQGQSDLTLHDGQQVVVLNRASALSILNATQNYLANFKDNGEDDDDYVEIRSEDECEQEHEQDRLAQRNGSSAVLSNQNKGLVHSQSLPCTPARSCDPLRSLDREQLEKYLWSEPQQSQPKIVQSLREKFQCLSSSSFA</sequence>
<dbReference type="GO" id="GO:0005085">
    <property type="term" value="F:guanyl-nucleotide exchange factor activity"/>
    <property type="evidence" value="ECO:0007669"/>
    <property type="project" value="UniProtKB-KW"/>
</dbReference>
<evidence type="ECO:0000313" key="7">
    <source>
        <dbReference type="Proteomes" id="UP000424527"/>
    </source>
</evidence>
<feature type="region of interest" description="Disordered" evidence="3">
    <location>
        <begin position="847"/>
        <end position="874"/>
    </location>
</feature>
<dbReference type="InterPro" id="IPR011993">
    <property type="entry name" value="PH-like_dom_sf"/>
</dbReference>
<dbReference type="Proteomes" id="UP000424527">
    <property type="component" value="Unassembled WGS sequence"/>
</dbReference>
<keyword evidence="7" id="KW-1185">Reference proteome</keyword>
<feature type="compositionally biased region" description="Basic and acidic residues" evidence="3">
    <location>
        <begin position="972"/>
        <end position="981"/>
    </location>
</feature>
<dbReference type="FunFam" id="2.30.29.30:FF:000132">
    <property type="entry name" value="pleckstrin homology domain-containing family G member 2"/>
    <property type="match status" value="1"/>
</dbReference>
<feature type="domain" description="DH" evidence="5">
    <location>
        <begin position="170"/>
        <end position="350"/>
    </location>
</feature>
<dbReference type="SUPFAM" id="SSF48065">
    <property type="entry name" value="DBL homology domain (DH-domain)"/>
    <property type="match status" value="1"/>
</dbReference>
<feature type="region of interest" description="Disordered" evidence="3">
    <location>
        <begin position="887"/>
        <end position="906"/>
    </location>
</feature>
<feature type="domain" description="PH" evidence="4">
    <location>
        <begin position="374"/>
        <end position="473"/>
    </location>
</feature>
<feature type="region of interest" description="Disordered" evidence="3">
    <location>
        <begin position="51"/>
        <end position="102"/>
    </location>
</feature>
<evidence type="ECO:0000256" key="2">
    <source>
        <dbReference type="ARBA" id="ARBA00022658"/>
    </source>
</evidence>
<dbReference type="Gene3D" id="2.30.29.30">
    <property type="entry name" value="Pleckstrin-homology domain (PH domain)/Phosphotyrosine-binding domain (PTB)"/>
    <property type="match status" value="1"/>
</dbReference>
<dbReference type="FunFam" id="1.20.900.10:FF:000019">
    <property type="entry name" value="Pleckstrin homology domain-containing family G member 1"/>
    <property type="match status" value="1"/>
</dbReference>
<feature type="compositionally biased region" description="Low complexity" evidence="3">
    <location>
        <begin position="66"/>
        <end position="76"/>
    </location>
</feature>
<feature type="region of interest" description="Disordered" evidence="3">
    <location>
        <begin position="118"/>
        <end position="164"/>
    </location>
</feature>
<dbReference type="PANTHER" id="PTHR45924">
    <property type="entry name" value="FI17866P1"/>
    <property type="match status" value="1"/>
</dbReference>
<feature type="compositionally biased region" description="Low complexity" evidence="3">
    <location>
        <begin position="810"/>
        <end position="820"/>
    </location>
</feature>
<feature type="compositionally biased region" description="Basic and acidic residues" evidence="3">
    <location>
        <begin position="847"/>
        <end position="860"/>
    </location>
</feature>
<feature type="compositionally biased region" description="Polar residues" evidence="3">
    <location>
        <begin position="1343"/>
        <end position="1358"/>
    </location>
</feature>
<dbReference type="GO" id="GO:0031267">
    <property type="term" value="F:small GTPase binding"/>
    <property type="evidence" value="ECO:0007669"/>
    <property type="project" value="TreeGrafter"/>
</dbReference>
<feature type="compositionally biased region" description="Basic and acidic residues" evidence="3">
    <location>
        <begin position="118"/>
        <end position="128"/>
    </location>
</feature>
<feature type="region of interest" description="Disordered" evidence="3">
    <location>
        <begin position="972"/>
        <end position="1017"/>
    </location>
</feature>
<feature type="compositionally biased region" description="Low complexity" evidence="3">
    <location>
        <begin position="986"/>
        <end position="997"/>
    </location>
</feature>
<dbReference type="InterPro" id="IPR001849">
    <property type="entry name" value="PH_domain"/>
</dbReference>
<dbReference type="PROSITE" id="PS00741">
    <property type="entry name" value="DH_1"/>
    <property type="match status" value="1"/>
</dbReference>
<dbReference type="SMART" id="SM00233">
    <property type="entry name" value="PH"/>
    <property type="match status" value="1"/>
</dbReference>
<dbReference type="Gene3D" id="1.20.900.10">
    <property type="entry name" value="Dbl homology (DH) domain"/>
    <property type="match status" value="1"/>
</dbReference>
<dbReference type="EMBL" id="REGW02000014">
    <property type="protein sequence ID" value="KAE8286790.1"/>
    <property type="molecule type" value="Genomic_DNA"/>
</dbReference>
<feature type="region of interest" description="Disordered" evidence="3">
    <location>
        <begin position="1252"/>
        <end position="1359"/>
    </location>
</feature>
<dbReference type="PROSITE" id="PS50003">
    <property type="entry name" value="PH_DOMAIN"/>
    <property type="match status" value="1"/>
</dbReference>
<dbReference type="InterPro" id="IPR043324">
    <property type="entry name" value="PH_PLEKHG1_G2_G3"/>
</dbReference>
<dbReference type="GO" id="GO:0035556">
    <property type="term" value="P:intracellular signal transduction"/>
    <property type="evidence" value="ECO:0007669"/>
    <property type="project" value="InterPro"/>
</dbReference>
<feature type="compositionally biased region" description="Polar residues" evidence="3">
    <location>
        <begin position="1270"/>
        <end position="1281"/>
    </location>
</feature>
<feature type="compositionally biased region" description="Basic and acidic residues" evidence="3">
    <location>
        <begin position="503"/>
        <end position="512"/>
    </location>
</feature>
<organism evidence="6 7">
    <name type="scientific">Larimichthys crocea</name>
    <name type="common">Large yellow croaker</name>
    <name type="synonym">Pseudosciaena crocea</name>
    <dbReference type="NCBI Taxonomy" id="215358"/>
    <lineage>
        <taxon>Eukaryota</taxon>
        <taxon>Metazoa</taxon>
        <taxon>Chordata</taxon>
        <taxon>Craniata</taxon>
        <taxon>Vertebrata</taxon>
        <taxon>Euteleostomi</taxon>
        <taxon>Actinopterygii</taxon>
        <taxon>Neopterygii</taxon>
        <taxon>Teleostei</taxon>
        <taxon>Neoteleostei</taxon>
        <taxon>Acanthomorphata</taxon>
        <taxon>Eupercaria</taxon>
        <taxon>Sciaenidae</taxon>
        <taxon>Larimichthys</taxon>
    </lineage>
</organism>
<evidence type="ECO:0000313" key="6">
    <source>
        <dbReference type="EMBL" id="KAE8286790.1"/>
    </source>
</evidence>
<accession>A0A6G0I5T4</accession>
<evidence type="ECO:0000259" key="5">
    <source>
        <dbReference type="PROSITE" id="PS50010"/>
    </source>
</evidence>
<name>A0A6G0I5T4_LARCR</name>
<evidence type="ECO:0000256" key="3">
    <source>
        <dbReference type="SAM" id="MobiDB-lite"/>
    </source>
</evidence>
<dbReference type="CDD" id="cd00160">
    <property type="entry name" value="RhoGEF"/>
    <property type="match status" value="1"/>
</dbReference>
<proteinExistence type="predicted"/>
<feature type="region of interest" description="Disordered" evidence="3">
    <location>
        <begin position="1202"/>
        <end position="1231"/>
    </location>
</feature>
<dbReference type="GO" id="GO:0005829">
    <property type="term" value="C:cytosol"/>
    <property type="evidence" value="ECO:0007669"/>
    <property type="project" value="UniProtKB-ARBA"/>
</dbReference>
<dbReference type="InterPro" id="IPR055251">
    <property type="entry name" value="SOS1_NGEF_PH"/>
</dbReference>
<feature type="region of interest" description="Disordered" evidence="3">
    <location>
        <begin position="572"/>
        <end position="685"/>
    </location>
</feature>
<feature type="compositionally biased region" description="Basic and acidic residues" evidence="3">
    <location>
        <begin position="582"/>
        <end position="599"/>
    </location>
</feature>